<reference evidence="1 2" key="1">
    <citation type="submission" date="2024-04" db="EMBL/GenBank/DDBJ databases">
        <title>Novel genus in family Flammeovirgaceae.</title>
        <authorList>
            <person name="Nguyen T.H."/>
            <person name="Vuong T.Q."/>
            <person name="Le H."/>
            <person name="Kim S.-G."/>
        </authorList>
    </citation>
    <scope>NUCLEOTIDE SEQUENCE [LARGE SCALE GENOMIC DNA]</scope>
    <source>
        <strain evidence="1 2">JCM 23209</strain>
    </source>
</reference>
<dbReference type="SUPFAM" id="SSF51445">
    <property type="entry name" value="(Trans)glycosidases"/>
    <property type="match status" value="1"/>
</dbReference>
<gene>
    <name evidence="1" type="ORF">AAG747_14160</name>
</gene>
<protein>
    <recommendedName>
        <fullName evidence="3">Glycoside hydrolase</fullName>
    </recommendedName>
</protein>
<accession>A0AAW9S9M7</accession>
<evidence type="ECO:0000313" key="2">
    <source>
        <dbReference type="Proteomes" id="UP001403385"/>
    </source>
</evidence>
<dbReference type="RefSeq" id="WP_346821836.1">
    <property type="nucleotide sequence ID" value="NZ_JBDKWZ010000007.1"/>
</dbReference>
<dbReference type="InterPro" id="IPR017853">
    <property type="entry name" value="GH"/>
</dbReference>
<dbReference type="Gene3D" id="3.20.20.80">
    <property type="entry name" value="Glycosidases"/>
    <property type="match status" value="1"/>
</dbReference>
<comment type="caution">
    <text evidence="1">The sequence shown here is derived from an EMBL/GenBank/DDBJ whole genome shotgun (WGS) entry which is preliminary data.</text>
</comment>
<keyword evidence="2" id="KW-1185">Reference proteome</keyword>
<dbReference type="Proteomes" id="UP001403385">
    <property type="component" value="Unassembled WGS sequence"/>
</dbReference>
<dbReference type="InterPro" id="IPR055151">
    <property type="entry name" value="GH113"/>
</dbReference>
<sequence>MRIVLGVLTLVLIGGASWVFLSDKESDFPVEKMNGVSLVAPPKPFEGDVFQPIVGVSANWVAIIPYAFINGNSTGVSFDQERQWWGERTEGVLESIRLAKEKGLRVMLKPHVWVKGQGWAGDFALHSEKEWKAWERNYTRYILHHARLADSLHVELFCIGTEFRKAVVQREVFWNVLIERVREVYTGELTYAANWDNYEQIMFWPQLDYIGLDAYFPLSMNASPSVKELKKAWEKPLMAISQLQKEVGKPVLFTEYGYRSIDQATGKQWELPTTRGRRQKTIQVNLQAQKNAYQALYEVFWSNTWFAGGFLWKWYSQHQKSGGEHCSDYTPQNKPAETIIRRYYSKSQEVHER</sequence>
<dbReference type="CDD" id="cd19608">
    <property type="entry name" value="GH113_mannanase-like"/>
    <property type="match status" value="1"/>
</dbReference>
<dbReference type="AlphaFoldDB" id="A0AAW9S9M7"/>
<evidence type="ECO:0000313" key="1">
    <source>
        <dbReference type="EMBL" id="MEN7549064.1"/>
    </source>
</evidence>
<dbReference type="Pfam" id="PF22612">
    <property type="entry name" value="GH113"/>
    <property type="match status" value="1"/>
</dbReference>
<evidence type="ECO:0008006" key="3">
    <source>
        <dbReference type="Google" id="ProtNLM"/>
    </source>
</evidence>
<dbReference type="EMBL" id="JBDKWZ010000007">
    <property type="protein sequence ID" value="MEN7549064.1"/>
    <property type="molecule type" value="Genomic_DNA"/>
</dbReference>
<name>A0AAW9S9M7_9BACT</name>
<organism evidence="1 2">
    <name type="scientific">Rapidithrix thailandica</name>
    <dbReference type="NCBI Taxonomy" id="413964"/>
    <lineage>
        <taxon>Bacteria</taxon>
        <taxon>Pseudomonadati</taxon>
        <taxon>Bacteroidota</taxon>
        <taxon>Cytophagia</taxon>
        <taxon>Cytophagales</taxon>
        <taxon>Flammeovirgaceae</taxon>
        <taxon>Rapidithrix</taxon>
    </lineage>
</organism>
<proteinExistence type="predicted"/>